<sequence length="208" mass="23887">MKTDKMIVSLWIIVLSMYSVSSEETMCAASDKLPSTVRRGKRLNGFLIEAIEHISIMVCGRECWYEQNCFSFNFNVLTGRCELNRYSGDSKTLQSTNSDSDLFSDIIDWSELPQNDPCYYETCDDYDKCIKGTCHKHDCGPFHYSNYNYLYQNGTVIGSVAVASYSGECMVNRCMERGFWERRHQELNCDHPDIANIEAVKNFKSNEG</sequence>
<dbReference type="CTD" id="20236657"/>
<dbReference type="KEGG" id="lgi:LOTGIDRAFT_155263"/>
<dbReference type="HOGENOM" id="CLU_1322243_0_0_1"/>
<proteinExistence type="predicted"/>
<dbReference type="PROSITE" id="PS50948">
    <property type="entry name" value="PAN"/>
    <property type="match status" value="1"/>
</dbReference>
<feature type="signal peptide" evidence="1">
    <location>
        <begin position="1"/>
        <end position="22"/>
    </location>
</feature>
<dbReference type="SUPFAM" id="SSF57414">
    <property type="entry name" value="Hairpin loop containing domain-like"/>
    <property type="match status" value="1"/>
</dbReference>
<keyword evidence="4" id="KW-1185">Reference proteome</keyword>
<dbReference type="AlphaFoldDB" id="V3ZNC3"/>
<evidence type="ECO:0000313" key="4">
    <source>
        <dbReference type="Proteomes" id="UP000030746"/>
    </source>
</evidence>
<dbReference type="Proteomes" id="UP000030746">
    <property type="component" value="Unassembled WGS sequence"/>
</dbReference>
<feature type="domain" description="Apple" evidence="2">
    <location>
        <begin position="27"/>
        <end position="107"/>
    </location>
</feature>
<dbReference type="GeneID" id="20236657"/>
<dbReference type="EMBL" id="KB203566">
    <property type="protein sequence ID" value="ESO83955.1"/>
    <property type="molecule type" value="Genomic_DNA"/>
</dbReference>
<reference evidence="3 4" key="1">
    <citation type="journal article" date="2013" name="Nature">
        <title>Insights into bilaterian evolution from three spiralian genomes.</title>
        <authorList>
            <person name="Simakov O."/>
            <person name="Marletaz F."/>
            <person name="Cho S.J."/>
            <person name="Edsinger-Gonzales E."/>
            <person name="Havlak P."/>
            <person name="Hellsten U."/>
            <person name="Kuo D.H."/>
            <person name="Larsson T."/>
            <person name="Lv J."/>
            <person name="Arendt D."/>
            <person name="Savage R."/>
            <person name="Osoegawa K."/>
            <person name="de Jong P."/>
            <person name="Grimwood J."/>
            <person name="Chapman J.A."/>
            <person name="Shapiro H."/>
            <person name="Aerts A."/>
            <person name="Otillar R.P."/>
            <person name="Terry A.Y."/>
            <person name="Boore J.L."/>
            <person name="Grigoriev I.V."/>
            <person name="Lindberg D.R."/>
            <person name="Seaver E.C."/>
            <person name="Weisblat D.A."/>
            <person name="Putnam N.H."/>
            <person name="Rokhsar D.S."/>
        </authorList>
    </citation>
    <scope>NUCLEOTIDE SEQUENCE [LARGE SCALE GENOMIC DNA]</scope>
</reference>
<feature type="chain" id="PRO_5004715339" description="Apple domain-containing protein" evidence="1">
    <location>
        <begin position="23"/>
        <end position="208"/>
    </location>
</feature>
<name>V3ZNC3_LOTGI</name>
<keyword evidence="1" id="KW-0732">Signal</keyword>
<evidence type="ECO:0000313" key="3">
    <source>
        <dbReference type="EMBL" id="ESO83955.1"/>
    </source>
</evidence>
<organism evidence="3 4">
    <name type="scientific">Lottia gigantea</name>
    <name type="common">Giant owl limpet</name>
    <dbReference type="NCBI Taxonomy" id="225164"/>
    <lineage>
        <taxon>Eukaryota</taxon>
        <taxon>Metazoa</taxon>
        <taxon>Spiralia</taxon>
        <taxon>Lophotrochozoa</taxon>
        <taxon>Mollusca</taxon>
        <taxon>Gastropoda</taxon>
        <taxon>Patellogastropoda</taxon>
        <taxon>Lottioidea</taxon>
        <taxon>Lottiidae</taxon>
        <taxon>Lottia</taxon>
    </lineage>
</organism>
<dbReference type="InterPro" id="IPR003609">
    <property type="entry name" value="Pan_app"/>
</dbReference>
<protein>
    <recommendedName>
        <fullName evidence="2">Apple domain-containing protein</fullName>
    </recommendedName>
</protein>
<evidence type="ECO:0000259" key="2">
    <source>
        <dbReference type="PROSITE" id="PS50948"/>
    </source>
</evidence>
<dbReference type="Pfam" id="PF00024">
    <property type="entry name" value="PAN_1"/>
    <property type="match status" value="1"/>
</dbReference>
<gene>
    <name evidence="3" type="ORF">LOTGIDRAFT_155263</name>
</gene>
<evidence type="ECO:0000256" key="1">
    <source>
        <dbReference type="SAM" id="SignalP"/>
    </source>
</evidence>
<accession>V3ZNC3</accession>
<dbReference type="RefSeq" id="XP_009065084.1">
    <property type="nucleotide sequence ID" value="XM_009066836.1"/>
</dbReference>
<dbReference type="Gene3D" id="3.50.4.10">
    <property type="entry name" value="Hepatocyte Growth Factor"/>
    <property type="match status" value="1"/>
</dbReference>